<dbReference type="EMBL" id="CP017150">
    <property type="protein sequence ID" value="AOP54554.1"/>
    <property type="molecule type" value="Genomic_DNA"/>
</dbReference>
<proteinExistence type="predicted"/>
<dbReference type="PATRIC" id="fig|1703.10.peg.2943"/>
<accession>A0A1D7W6E9</accession>
<dbReference type="KEGG" id="blin:BLSMQ_2848"/>
<name>A0A1D7W6E9_BREAU</name>
<reference evidence="3" key="1">
    <citation type="submission" date="2016-09" db="EMBL/GenBank/DDBJ databases">
        <title>Complete Genome Sequence of Brevibacterium linens SMQ-1335.</title>
        <authorList>
            <person name="de Melo A.G."/>
            <person name="Labrie S.J."/>
            <person name="Dumaresq J."/>
            <person name="Roberts R.J."/>
            <person name="Tremblay D.M."/>
            <person name="Moineau S."/>
        </authorList>
    </citation>
    <scope>NUCLEOTIDE SEQUENCE [LARGE SCALE GENOMIC DNA]</scope>
    <source>
        <strain evidence="3">SMQ-1335</strain>
    </source>
</reference>
<feature type="region of interest" description="Disordered" evidence="1">
    <location>
        <begin position="1"/>
        <end position="39"/>
    </location>
</feature>
<evidence type="ECO:0000256" key="1">
    <source>
        <dbReference type="SAM" id="MobiDB-lite"/>
    </source>
</evidence>
<dbReference type="AlphaFoldDB" id="A0A1D7W6E9"/>
<sequence length="39" mass="4109">MRAERGSAADVSDVEPRIENSGSPHPDTADNIGQSVTEL</sequence>
<evidence type="ECO:0000313" key="3">
    <source>
        <dbReference type="Proteomes" id="UP000094793"/>
    </source>
</evidence>
<gene>
    <name evidence="2" type="ORF">BLSMQ_2848</name>
</gene>
<dbReference type="Proteomes" id="UP000094793">
    <property type="component" value="Chromosome"/>
</dbReference>
<evidence type="ECO:0000313" key="2">
    <source>
        <dbReference type="EMBL" id="AOP54554.1"/>
    </source>
</evidence>
<organism evidence="2 3">
    <name type="scientific">Brevibacterium aurantiacum</name>
    <dbReference type="NCBI Taxonomy" id="273384"/>
    <lineage>
        <taxon>Bacteria</taxon>
        <taxon>Bacillati</taxon>
        <taxon>Actinomycetota</taxon>
        <taxon>Actinomycetes</taxon>
        <taxon>Micrococcales</taxon>
        <taxon>Brevibacteriaceae</taxon>
        <taxon>Brevibacterium</taxon>
    </lineage>
</organism>
<protein>
    <submittedName>
        <fullName evidence="2">Uncharacterized protein</fullName>
    </submittedName>
</protein>